<name>A0A6J4KDG6_9BACT</name>
<evidence type="ECO:0000313" key="2">
    <source>
        <dbReference type="EMBL" id="CAA9302632.1"/>
    </source>
</evidence>
<accession>A0A6J4KDG6</accession>
<dbReference type="EMBL" id="CADCTU010000209">
    <property type="protein sequence ID" value="CAA9302632.1"/>
    <property type="molecule type" value="Genomic_DNA"/>
</dbReference>
<reference evidence="2" key="1">
    <citation type="submission" date="2020-02" db="EMBL/GenBank/DDBJ databases">
        <authorList>
            <person name="Meier V. D."/>
        </authorList>
    </citation>
    <scope>NUCLEOTIDE SEQUENCE</scope>
    <source>
        <strain evidence="2">AVDCRST_MAG11</strain>
    </source>
</reference>
<proteinExistence type="predicted"/>
<sequence length="23" mass="2769">MRRLRRTPPSDRRAARLMTLVTD</sequence>
<gene>
    <name evidence="2" type="ORF">AVDCRST_MAG11-942</name>
</gene>
<dbReference type="AlphaFoldDB" id="A0A6J4KDG6"/>
<feature type="non-terminal residue" evidence="2">
    <location>
        <position position="23"/>
    </location>
</feature>
<evidence type="ECO:0000256" key="1">
    <source>
        <dbReference type="SAM" id="MobiDB-lite"/>
    </source>
</evidence>
<organism evidence="2">
    <name type="scientific">uncultured Gemmatimonadaceae bacterium</name>
    <dbReference type="NCBI Taxonomy" id="246130"/>
    <lineage>
        <taxon>Bacteria</taxon>
        <taxon>Pseudomonadati</taxon>
        <taxon>Gemmatimonadota</taxon>
        <taxon>Gemmatimonadia</taxon>
        <taxon>Gemmatimonadales</taxon>
        <taxon>Gemmatimonadaceae</taxon>
        <taxon>environmental samples</taxon>
    </lineage>
</organism>
<protein>
    <submittedName>
        <fullName evidence="2">Uncharacterized protein</fullName>
    </submittedName>
</protein>
<feature type="region of interest" description="Disordered" evidence="1">
    <location>
        <begin position="1"/>
        <end position="23"/>
    </location>
</feature>